<feature type="compositionally biased region" description="Basic and acidic residues" evidence="1">
    <location>
        <begin position="1"/>
        <end position="11"/>
    </location>
</feature>
<feature type="compositionally biased region" description="Basic and acidic residues" evidence="1">
    <location>
        <begin position="528"/>
        <end position="537"/>
    </location>
</feature>
<feature type="compositionally biased region" description="Polar residues" evidence="1">
    <location>
        <begin position="504"/>
        <end position="515"/>
    </location>
</feature>
<feature type="compositionally biased region" description="Acidic residues" evidence="1">
    <location>
        <begin position="516"/>
        <end position="527"/>
    </location>
</feature>
<feature type="compositionally biased region" description="Basic residues" evidence="1">
    <location>
        <begin position="149"/>
        <end position="163"/>
    </location>
</feature>
<feature type="compositionally biased region" description="Polar residues" evidence="1">
    <location>
        <begin position="66"/>
        <end position="78"/>
    </location>
</feature>
<feature type="compositionally biased region" description="Low complexity" evidence="1">
    <location>
        <begin position="475"/>
        <end position="488"/>
    </location>
</feature>
<dbReference type="Proteomes" id="UP001498476">
    <property type="component" value="Unassembled WGS sequence"/>
</dbReference>
<protein>
    <submittedName>
        <fullName evidence="2">Uncharacterized protein</fullName>
    </submittedName>
</protein>
<reference evidence="2 3" key="1">
    <citation type="journal article" date="2025" name="Microbiol. Resour. Announc.">
        <title>Draft genome sequences for Neonectria magnoliae and Neonectria punicea, canker pathogens of Liriodendron tulipifera and Acer saccharum in West Virginia.</title>
        <authorList>
            <person name="Petronek H.M."/>
            <person name="Kasson M.T."/>
            <person name="Metheny A.M."/>
            <person name="Stauder C.M."/>
            <person name="Lovett B."/>
            <person name="Lynch S.C."/>
            <person name="Garnas J.R."/>
            <person name="Kasson L.R."/>
            <person name="Stajich J.E."/>
        </authorList>
    </citation>
    <scope>NUCLEOTIDE SEQUENCE [LARGE SCALE GENOMIC DNA]</scope>
    <source>
        <strain evidence="2 3">NRRL 64653</strain>
    </source>
</reference>
<dbReference type="EMBL" id="JAZAVJ010000235">
    <property type="protein sequence ID" value="KAK7403673.1"/>
    <property type="molecule type" value="Genomic_DNA"/>
</dbReference>
<feature type="region of interest" description="Disordered" evidence="1">
    <location>
        <begin position="53"/>
        <end position="80"/>
    </location>
</feature>
<organism evidence="2 3">
    <name type="scientific">Neonectria punicea</name>
    <dbReference type="NCBI Taxonomy" id="979145"/>
    <lineage>
        <taxon>Eukaryota</taxon>
        <taxon>Fungi</taxon>
        <taxon>Dikarya</taxon>
        <taxon>Ascomycota</taxon>
        <taxon>Pezizomycotina</taxon>
        <taxon>Sordariomycetes</taxon>
        <taxon>Hypocreomycetidae</taxon>
        <taxon>Hypocreales</taxon>
        <taxon>Nectriaceae</taxon>
        <taxon>Neonectria</taxon>
    </lineage>
</organism>
<feature type="compositionally biased region" description="Low complexity" evidence="1">
    <location>
        <begin position="185"/>
        <end position="199"/>
    </location>
</feature>
<feature type="compositionally biased region" description="Low complexity" evidence="1">
    <location>
        <begin position="548"/>
        <end position="561"/>
    </location>
</feature>
<feature type="compositionally biased region" description="Pro residues" evidence="1">
    <location>
        <begin position="287"/>
        <end position="297"/>
    </location>
</feature>
<evidence type="ECO:0000313" key="2">
    <source>
        <dbReference type="EMBL" id="KAK7403673.1"/>
    </source>
</evidence>
<feature type="region of interest" description="Disordered" evidence="1">
    <location>
        <begin position="354"/>
        <end position="592"/>
    </location>
</feature>
<feature type="region of interest" description="Disordered" evidence="1">
    <location>
        <begin position="135"/>
        <end position="298"/>
    </location>
</feature>
<feature type="compositionally biased region" description="Basic and acidic residues" evidence="1">
    <location>
        <begin position="222"/>
        <end position="248"/>
    </location>
</feature>
<evidence type="ECO:0000313" key="3">
    <source>
        <dbReference type="Proteomes" id="UP001498476"/>
    </source>
</evidence>
<gene>
    <name evidence="2" type="ORF">QQX98_010560</name>
</gene>
<accession>A0ABR1GPK6</accession>
<feature type="compositionally biased region" description="Basic and acidic residues" evidence="1">
    <location>
        <begin position="261"/>
        <end position="275"/>
    </location>
</feature>
<sequence length="683" mass="73944">MPRRSRAETVSERPSTSGGPAATNHFGNPDFNNRVSRDDLTLALKSSGRGNVKAYHVPIRGRLPSPETSPRGKSQSPHRVTMVRTATPESMVEAGETGLIAIGMALGSPTQPAAAVENTPPTWRTRRAMTTAAADFPEPVEDLQAGQQKAKKWNLFRSRSKRSRPAEPQRSMTDNSNASSTSLTAKGQPSGSSSKSPAQQDTSKKSAKHKPIVIRSQTDPNAVERVESREPVPELKPIKETKPAKEAKSGGLGRKVSLRALRGDSRARKAAEKAEPIPSVPAMPTMLSPPSPPPPVPQLLGPMLDVEIPNIKMERYSVMFGGVLGTDNSSSSLLARRQATLDRLKTINDEIIENGDEELLRPRRATSPQPKVSPAFSLFPGLPKASPSQPSPRGRSNTSPAMLHSPVVAKFDIEPRSRKGSNPAETLKPKVFQPTATTDLQHDKKLAPTAAGSPKLVSKFSKQPKRPVASKSELSSNPRPSRTPSPASLEVQAQARGRQPSPFTPDTSSLILDSPENSDAEEEEHEEPEIHITDKLRPTLAEPKWQMVSPPASTTSSSPTVTRKRSPSSPVTSPEEITVIKSPPPPPEVDPDEALRNAVEISIARQISVSHQQRKMLHPLKSNPSLRHPADGKSPNYGIPVGKNERLAETKTATPRLVRPEDINAFQMHRKSSRVVLEGEPST</sequence>
<name>A0ABR1GPK6_9HYPO</name>
<feature type="region of interest" description="Disordered" evidence="1">
    <location>
        <begin position="1"/>
        <end position="35"/>
    </location>
</feature>
<comment type="caution">
    <text evidence="2">The sequence shown here is derived from an EMBL/GenBank/DDBJ whole genome shotgun (WGS) entry which is preliminary data.</text>
</comment>
<evidence type="ECO:0000256" key="1">
    <source>
        <dbReference type="SAM" id="MobiDB-lite"/>
    </source>
</evidence>
<feature type="region of interest" description="Disordered" evidence="1">
    <location>
        <begin position="610"/>
        <end position="653"/>
    </location>
</feature>
<keyword evidence="3" id="KW-1185">Reference proteome</keyword>
<proteinExistence type="predicted"/>
<feature type="compositionally biased region" description="Polar residues" evidence="1">
    <location>
        <begin position="170"/>
        <end position="184"/>
    </location>
</feature>